<keyword evidence="1" id="KW-0175">Coiled coil</keyword>
<organism evidence="2 3">
    <name type="scientific">Halobacillus litoralis</name>
    <dbReference type="NCBI Taxonomy" id="45668"/>
    <lineage>
        <taxon>Bacteria</taxon>
        <taxon>Bacillati</taxon>
        <taxon>Bacillota</taxon>
        <taxon>Bacilli</taxon>
        <taxon>Bacillales</taxon>
        <taxon>Bacillaceae</taxon>
        <taxon>Halobacillus</taxon>
    </lineage>
</organism>
<dbReference type="Proteomes" id="UP000287756">
    <property type="component" value="Chromosome"/>
</dbReference>
<name>A0A410M8U8_9BACI</name>
<evidence type="ECO:0000313" key="3">
    <source>
        <dbReference type="Proteomes" id="UP000287756"/>
    </source>
</evidence>
<protein>
    <submittedName>
        <fullName evidence="2">Uncharacterized protein</fullName>
    </submittedName>
</protein>
<sequence length="63" mass="7620">MKHVMEALRKREAEEKLPVIRMEIDYELVTLHDAMIAEDVEKIKKTKKRLSELRKQLIEWSIE</sequence>
<feature type="coiled-coil region" evidence="1">
    <location>
        <begin position="36"/>
        <end position="63"/>
    </location>
</feature>
<reference evidence="2 3" key="1">
    <citation type="submission" date="2018-01" db="EMBL/GenBank/DDBJ databases">
        <title>The whole genome sequencing and assembly of Halobacillus litoralis ERB031 strain.</title>
        <authorList>
            <person name="Lee S.-J."/>
            <person name="Park M.-K."/>
            <person name="Kim J.-Y."/>
            <person name="Lee Y.-J."/>
            <person name="Yi H."/>
            <person name="Bahn Y.-S."/>
            <person name="Kim J.F."/>
            <person name="Lee D.-W."/>
        </authorList>
    </citation>
    <scope>NUCLEOTIDE SEQUENCE [LARGE SCALE GENOMIC DNA]</scope>
    <source>
        <strain evidence="2 3">ERB 031</strain>
    </source>
</reference>
<dbReference type="OrthoDB" id="2828299at2"/>
<proteinExistence type="predicted"/>
<gene>
    <name evidence="2" type="ORF">HLI_02450</name>
</gene>
<evidence type="ECO:0000256" key="1">
    <source>
        <dbReference type="SAM" id="Coils"/>
    </source>
</evidence>
<dbReference type="KEGG" id="hli:HLI_02450"/>
<accession>A0A410M8U8</accession>
<dbReference type="EMBL" id="CP026118">
    <property type="protein sequence ID" value="QAS51145.1"/>
    <property type="molecule type" value="Genomic_DNA"/>
</dbReference>
<evidence type="ECO:0000313" key="2">
    <source>
        <dbReference type="EMBL" id="QAS51145.1"/>
    </source>
</evidence>
<dbReference type="AlphaFoldDB" id="A0A410M8U8"/>
<dbReference type="RefSeq" id="WP_128522909.1">
    <property type="nucleotide sequence ID" value="NZ_CANLVY010000004.1"/>
</dbReference>